<gene>
    <name evidence="5" type="ORF">KL86PLE_110081</name>
</gene>
<dbReference type="CDD" id="cd19481">
    <property type="entry name" value="RecA-like_protease"/>
    <property type="match status" value="1"/>
</dbReference>
<evidence type="ECO:0000256" key="2">
    <source>
        <dbReference type="ARBA" id="ARBA00022741"/>
    </source>
</evidence>
<sequence>MARRDRLMTPTPLSDLKPVRDRLRGIGDVLDPKDAEEPILAPAVRAAVKGWLDEIRARDALAAVGLKPRSSALLSGPPGCGKTTLAHHLAARLGYPLVTVGAEHIVTSSLGGSEGNVAKLFATIESLDQPVILFIDEIDAIGSKRRDSSGDTGGAVTAMNSTLTVLLRRLEAFGGTMIAATNRADTLDPALWRRFGMQIVVDLPDEDARWAILKRYGLPYIFADEALDALAGLTENAAPSLLRQLMEGVKRRLVLGAMQGSLPASLVEAVAAVVAETQPHPDYDQPPLWARQASSSQIISNISAGQAWPPARQEA</sequence>
<keyword evidence="3" id="KW-0067">ATP-binding</keyword>
<protein>
    <submittedName>
        <fullName evidence="5">AAA ATPase, central domain protein</fullName>
    </submittedName>
</protein>
<dbReference type="AlphaFoldDB" id="A0A212L7C2"/>
<evidence type="ECO:0000256" key="1">
    <source>
        <dbReference type="ARBA" id="ARBA00006914"/>
    </source>
</evidence>
<evidence type="ECO:0000256" key="3">
    <source>
        <dbReference type="ARBA" id="ARBA00022840"/>
    </source>
</evidence>
<feature type="domain" description="AAA+ ATPase" evidence="4">
    <location>
        <begin position="68"/>
        <end position="205"/>
    </location>
</feature>
<dbReference type="InterPro" id="IPR050221">
    <property type="entry name" value="26S_Proteasome_ATPase"/>
</dbReference>
<dbReference type="SUPFAM" id="SSF52540">
    <property type="entry name" value="P-loop containing nucleoside triphosphate hydrolases"/>
    <property type="match status" value="1"/>
</dbReference>
<dbReference type="InterPro" id="IPR003593">
    <property type="entry name" value="AAA+_ATPase"/>
</dbReference>
<dbReference type="SMART" id="SM00382">
    <property type="entry name" value="AAA"/>
    <property type="match status" value="1"/>
</dbReference>
<reference evidence="5" key="1">
    <citation type="submission" date="2016-08" db="EMBL/GenBank/DDBJ databases">
        <authorList>
            <person name="Seilhamer J.J."/>
        </authorList>
    </citation>
    <scope>NUCLEOTIDE SEQUENCE</scope>
    <source>
        <strain evidence="5">86</strain>
    </source>
</reference>
<organism evidence="5">
    <name type="scientific">uncultured Pleomorphomonas sp</name>
    <dbReference type="NCBI Taxonomy" id="442121"/>
    <lineage>
        <taxon>Bacteria</taxon>
        <taxon>Pseudomonadati</taxon>
        <taxon>Pseudomonadota</taxon>
        <taxon>Alphaproteobacteria</taxon>
        <taxon>Hyphomicrobiales</taxon>
        <taxon>Pleomorphomonadaceae</taxon>
        <taxon>Pleomorphomonas</taxon>
        <taxon>environmental samples</taxon>
    </lineage>
</organism>
<dbReference type="InterPro" id="IPR003959">
    <property type="entry name" value="ATPase_AAA_core"/>
</dbReference>
<accession>A0A212L7C2</accession>
<proteinExistence type="inferred from homology"/>
<keyword evidence="2" id="KW-0547">Nucleotide-binding</keyword>
<evidence type="ECO:0000313" key="5">
    <source>
        <dbReference type="EMBL" id="SCM73474.1"/>
    </source>
</evidence>
<dbReference type="Pfam" id="PF00004">
    <property type="entry name" value="AAA"/>
    <property type="match status" value="1"/>
</dbReference>
<dbReference type="PANTHER" id="PTHR23073">
    <property type="entry name" value="26S PROTEASOME REGULATORY SUBUNIT"/>
    <property type="match status" value="1"/>
</dbReference>
<dbReference type="GO" id="GO:0005524">
    <property type="term" value="F:ATP binding"/>
    <property type="evidence" value="ECO:0007669"/>
    <property type="project" value="UniProtKB-KW"/>
</dbReference>
<dbReference type="GO" id="GO:0016887">
    <property type="term" value="F:ATP hydrolysis activity"/>
    <property type="evidence" value="ECO:0007669"/>
    <property type="project" value="InterPro"/>
</dbReference>
<dbReference type="Gene3D" id="3.40.50.300">
    <property type="entry name" value="P-loop containing nucleotide triphosphate hydrolases"/>
    <property type="match status" value="1"/>
</dbReference>
<dbReference type="EMBL" id="FMJD01000003">
    <property type="protein sequence ID" value="SCM73474.1"/>
    <property type="molecule type" value="Genomic_DNA"/>
</dbReference>
<evidence type="ECO:0000259" key="4">
    <source>
        <dbReference type="SMART" id="SM00382"/>
    </source>
</evidence>
<dbReference type="InterPro" id="IPR027417">
    <property type="entry name" value="P-loop_NTPase"/>
</dbReference>
<name>A0A212L7C2_9HYPH</name>
<comment type="similarity">
    <text evidence="1">Belongs to the AAA ATPase family.</text>
</comment>